<evidence type="ECO:0000313" key="1">
    <source>
        <dbReference type="EMBL" id="MBS4883162.1"/>
    </source>
</evidence>
<dbReference type="RefSeq" id="WP_004799877.1">
    <property type="nucleotide sequence ID" value="NZ_CABKNA010000003.1"/>
</dbReference>
<accession>A0A942WFH9</accession>
<dbReference type="EMBL" id="JAGZMZ010000001">
    <property type="protein sequence ID" value="MBS4883162.1"/>
    <property type="molecule type" value="Genomic_DNA"/>
</dbReference>
<dbReference type="AlphaFoldDB" id="A0A942WFH9"/>
<dbReference type="Proteomes" id="UP000753219">
    <property type="component" value="Unassembled WGS sequence"/>
</dbReference>
<gene>
    <name evidence="1" type="ORF">KHZ85_00110</name>
</gene>
<proteinExistence type="predicted"/>
<organism evidence="1 2">
    <name type="scientific">Amedibacillus dolichus</name>
    <dbReference type="NCBI Taxonomy" id="31971"/>
    <lineage>
        <taxon>Bacteria</taxon>
        <taxon>Bacillati</taxon>
        <taxon>Bacillota</taxon>
        <taxon>Erysipelotrichia</taxon>
        <taxon>Erysipelotrichales</taxon>
        <taxon>Erysipelotrichaceae</taxon>
        <taxon>Amedibacillus</taxon>
    </lineage>
</organism>
<name>A0A942WFH9_9FIRM</name>
<evidence type="ECO:0000313" key="2">
    <source>
        <dbReference type="Proteomes" id="UP000753219"/>
    </source>
</evidence>
<comment type="caution">
    <text evidence="1">The sequence shown here is derived from an EMBL/GenBank/DDBJ whole genome shotgun (WGS) entry which is preliminary data.</text>
</comment>
<reference evidence="1" key="1">
    <citation type="submission" date="2021-02" db="EMBL/GenBank/DDBJ databases">
        <title>Infant gut strain persistence is associated with maternal origin, phylogeny, and functional potential including surface adhesion and iron acquisition.</title>
        <authorList>
            <person name="Lou Y.C."/>
        </authorList>
    </citation>
    <scope>NUCLEOTIDE SEQUENCE</scope>
    <source>
        <strain evidence="1">L3_108_103G1_dasL3_108_103G1_concoct_2</strain>
    </source>
</reference>
<protein>
    <submittedName>
        <fullName evidence="1">Uncharacterized protein</fullName>
    </submittedName>
</protein>
<sequence length="146" mass="17130">MKVYYIDDSFFQTTDFAREILHRFENYKLLHGNGPILISAAKQENAVMQEYIRQYDEGIILTSPALFDMEGVRGNLHSTFLSLEGFAPMQTYSGSFVEYDTETMCCKRIYLEMFIHHTQSDIDVMKQMLEMLDEQLAIGKHKQWLH</sequence>